<dbReference type="InterPro" id="IPR003593">
    <property type="entry name" value="AAA+_ATPase"/>
</dbReference>
<feature type="domain" description="ABC transporter" evidence="11">
    <location>
        <begin position="2"/>
        <end position="241"/>
    </location>
</feature>
<dbReference type="InterPro" id="IPR027417">
    <property type="entry name" value="P-loop_NTPase"/>
</dbReference>
<proteinExistence type="inferred from homology"/>
<dbReference type="InterPro" id="IPR050095">
    <property type="entry name" value="ECF_ABC_transporter_ATP-bd"/>
</dbReference>
<keyword evidence="6" id="KW-0547">Nucleotide-binding</keyword>
<feature type="domain" description="ABC transporter" evidence="11">
    <location>
        <begin position="262"/>
        <end position="482"/>
    </location>
</feature>
<gene>
    <name evidence="12" type="primary">ykoD_7</name>
    <name evidence="12" type="ORF">NCTC11460_01900</name>
</gene>
<dbReference type="Gene3D" id="3.40.50.300">
    <property type="entry name" value="P-loop containing nucleotide triphosphate hydrolases"/>
    <property type="match status" value="2"/>
</dbReference>
<evidence type="ECO:0000256" key="3">
    <source>
        <dbReference type="ARBA" id="ARBA00022448"/>
    </source>
</evidence>
<dbReference type="FunFam" id="3.40.50.300:FF:000224">
    <property type="entry name" value="Energy-coupling factor transporter ATP-binding protein EcfA"/>
    <property type="match status" value="1"/>
</dbReference>
<dbReference type="SUPFAM" id="SSF52540">
    <property type="entry name" value="P-loop containing nucleoside triphosphate hydrolases"/>
    <property type="match status" value="2"/>
</dbReference>
<dbReference type="SMART" id="SM00382">
    <property type="entry name" value="AAA"/>
    <property type="match status" value="2"/>
</dbReference>
<dbReference type="GO" id="GO:0005524">
    <property type="term" value="F:ATP binding"/>
    <property type="evidence" value="ECO:0007669"/>
    <property type="project" value="UniProtKB-KW"/>
</dbReference>
<reference evidence="12 13" key="1">
    <citation type="submission" date="2018-06" db="EMBL/GenBank/DDBJ databases">
        <authorList>
            <consortium name="Pathogen Informatics"/>
            <person name="Doyle S."/>
        </authorList>
    </citation>
    <scope>NUCLEOTIDE SEQUENCE [LARGE SCALE GENOMIC DNA]</scope>
    <source>
        <strain evidence="12 13">NCTC11460</strain>
    </source>
</reference>
<dbReference type="RefSeq" id="WP_002845244.1">
    <property type="nucleotide sequence ID" value="NZ_CAXUJS010000032.1"/>
</dbReference>
<comment type="function">
    <text evidence="10">Probably part of an ABC transporter complex. Responsible for energy coupling to the transport system.</text>
</comment>
<protein>
    <submittedName>
        <fullName evidence="12">HMP/thiamine import ATP-binding protein YkoD</fullName>
        <ecNumber evidence="12">3.6.3.-</ecNumber>
    </submittedName>
</protein>
<dbReference type="GO" id="GO:0043190">
    <property type="term" value="C:ATP-binding cassette (ABC) transporter complex"/>
    <property type="evidence" value="ECO:0007669"/>
    <property type="project" value="TreeGrafter"/>
</dbReference>
<evidence type="ECO:0000256" key="7">
    <source>
        <dbReference type="ARBA" id="ARBA00022840"/>
    </source>
</evidence>
<dbReference type="GO" id="GO:0042626">
    <property type="term" value="F:ATPase-coupled transmembrane transporter activity"/>
    <property type="evidence" value="ECO:0007669"/>
    <property type="project" value="TreeGrafter"/>
</dbReference>
<evidence type="ECO:0000256" key="2">
    <source>
        <dbReference type="ARBA" id="ARBA00005417"/>
    </source>
</evidence>
<dbReference type="PANTHER" id="PTHR43553">
    <property type="entry name" value="HEAVY METAL TRANSPORTER"/>
    <property type="match status" value="1"/>
</dbReference>
<evidence type="ECO:0000256" key="8">
    <source>
        <dbReference type="ARBA" id="ARBA00022967"/>
    </source>
</evidence>
<keyword evidence="8" id="KW-1278">Translocase</keyword>
<evidence type="ECO:0000313" key="13">
    <source>
        <dbReference type="Proteomes" id="UP000255101"/>
    </source>
</evidence>
<dbReference type="InterPro" id="IPR015856">
    <property type="entry name" value="ABC_transpr_CbiO/EcfA_su"/>
</dbReference>
<accession>A0A379CIQ9</accession>
<dbReference type="InterPro" id="IPR003439">
    <property type="entry name" value="ABC_transporter-like_ATP-bd"/>
</dbReference>
<dbReference type="EC" id="3.6.3.-" evidence="12"/>
<comment type="similarity">
    <text evidence="2">Belongs to the ABC transporter superfamily.</text>
</comment>
<evidence type="ECO:0000256" key="10">
    <source>
        <dbReference type="ARBA" id="ARBA00025157"/>
    </source>
</evidence>
<dbReference type="PROSITE" id="PS50893">
    <property type="entry name" value="ABC_TRANSPORTER_2"/>
    <property type="match status" value="2"/>
</dbReference>
<dbReference type="PANTHER" id="PTHR43553:SF23">
    <property type="entry name" value="ABC TRANSPORTER ATP-BINDING COMPONENT"/>
    <property type="match status" value="1"/>
</dbReference>
<name>A0A379CIQ9_9FIRM</name>
<keyword evidence="3" id="KW-0813">Transport</keyword>
<dbReference type="Pfam" id="PF00005">
    <property type="entry name" value="ABC_tran"/>
    <property type="match status" value="2"/>
</dbReference>
<dbReference type="Proteomes" id="UP000255101">
    <property type="component" value="Unassembled WGS sequence"/>
</dbReference>
<organism evidence="12 13">
    <name type="scientific">Peptostreptococcus anaerobius</name>
    <dbReference type="NCBI Taxonomy" id="1261"/>
    <lineage>
        <taxon>Bacteria</taxon>
        <taxon>Bacillati</taxon>
        <taxon>Bacillota</taxon>
        <taxon>Clostridia</taxon>
        <taxon>Peptostreptococcales</taxon>
        <taxon>Peptostreptococcaceae</taxon>
        <taxon>Peptostreptococcus</taxon>
    </lineage>
</organism>
<dbReference type="EMBL" id="UGTB01000004">
    <property type="protein sequence ID" value="SUB61909.1"/>
    <property type="molecule type" value="Genomic_DNA"/>
</dbReference>
<evidence type="ECO:0000313" key="12">
    <source>
        <dbReference type="EMBL" id="SUB61909.1"/>
    </source>
</evidence>
<evidence type="ECO:0000259" key="11">
    <source>
        <dbReference type="PROSITE" id="PS50893"/>
    </source>
</evidence>
<evidence type="ECO:0000256" key="5">
    <source>
        <dbReference type="ARBA" id="ARBA00022737"/>
    </source>
</evidence>
<evidence type="ECO:0000256" key="6">
    <source>
        <dbReference type="ARBA" id="ARBA00022741"/>
    </source>
</evidence>
<evidence type="ECO:0000256" key="4">
    <source>
        <dbReference type="ARBA" id="ARBA00022475"/>
    </source>
</evidence>
<sequence length="484" mass="54997">MIKFENVSFSYNQDSRNIIENINIEIKKGEVVAFIGASGCGKTTLTRIINGLAYKFYGGKLNGNITIDGMNPCEKELYEIGRRVGSIFQNPKSQFFAENVEDEIAFGLENYGIDQEKISGRIREALSSINGENLIDKSLFHLSSGERQKIAIASINALDPPIYVFDEPSANLDMKSVEALRKLMLSLKTQGKTMVISEHRIYYLKDLVDKYYYLENGEIRNSFSEKELLSSCNNFFRTAGLRSYSLECVVPKTKEIKGVNSLELDKICFSYKNEKIISGLSYSFKSGNVYGIIGDNGVGKSTLFKILSGLLKEQKGNLLINGEKIKKTKRKRRIYYLSNNPDSNLFEVSLEDELKLNDSKADIDLILHRFYLETVKDLHPQILSGGQKQRLTIAAAELLKRDVFLFDEPTSGLDGNNMRIISERMKELQEKQKIILIISHDYEFLMTSCNKVLYLDGQSFKEFSAENDKEKILEILKGEVKNYV</sequence>
<dbReference type="GO" id="GO:0016887">
    <property type="term" value="F:ATP hydrolysis activity"/>
    <property type="evidence" value="ECO:0007669"/>
    <property type="project" value="InterPro"/>
</dbReference>
<keyword evidence="4" id="KW-1003">Cell membrane</keyword>
<dbReference type="AlphaFoldDB" id="A0A379CIQ9"/>
<comment type="subcellular location">
    <subcellularLocation>
        <location evidence="1">Cell membrane</location>
        <topology evidence="1">Peripheral membrane protein</topology>
    </subcellularLocation>
</comment>
<dbReference type="CDD" id="cd03225">
    <property type="entry name" value="ABC_cobalt_CbiO_domain1"/>
    <property type="match status" value="1"/>
</dbReference>
<keyword evidence="5" id="KW-0677">Repeat</keyword>
<keyword evidence="12" id="KW-0378">Hydrolase</keyword>
<evidence type="ECO:0000256" key="1">
    <source>
        <dbReference type="ARBA" id="ARBA00004202"/>
    </source>
</evidence>
<keyword evidence="9" id="KW-0472">Membrane</keyword>
<evidence type="ECO:0000256" key="9">
    <source>
        <dbReference type="ARBA" id="ARBA00023136"/>
    </source>
</evidence>
<keyword evidence="7 12" id="KW-0067">ATP-binding</keyword>